<keyword evidence="1" id="KW-0812">Transmembrane</keyword>
<reference evidence="2" key="1">
    <citation type="journal article" date="2020" name="Microbiol. Resour. Announc.">
        <title>Complete Genome Sequence of Novel Psychrotolerant Legionella Strain TUM19329, Isolated from Antarctic Lake Sediment.</title>
        <authorList>
            <person name="Shimada S."/>
            <person name="Nakai R."/>
            <person name="Aoki K."/>
            <person name="Shimoeda N."/>
            <person name="Ohno G."/>
            <person name="Miyazaki Y."/>
            <person name="Kudoh S."/>
            <person name="Imura S."/>
            <person name="Watanabe K."/>
            <person name="Ishii Y."/>
            <person name="Tateda K."/>
        </authorList>
    </citation>
    <scope>NUCLEOTIDE SEQUENCE [LARGE SCALE GENOMIC DNA]</scope>
    <source>
        <strain evidence="2">TUM19329</strain>
    </source>
</reference>
<gene>
    <name evidence="2" type="ORF">TUM19329_26600</name>
</gene>
<dbReference type="EMBL" id="AP022839">
    <property type="protein sequence ID" value="BCA96299.1"/>
    <property type="molecule type" value="Genomic_DNA"/>
</dbReference>
<evidence type="ECO:0008006" key="4">
    <source>
        <dbReference type="Google" id="ProtNLM"/>
    </source>
</evidence>
<keyword evidence="1" id="KW-1133">Transmembrane helix</keyword>
<organism evidence="2 3">
    <name type="scientific">Legionella antarctica</name>
    <dbReference type="NCBI Taxonomy" id="2708020"/>
    <lineage>
        <taxon>Bacteria</taxon>
        <taxon>Pseudomonadati</taxon>
        <taxon>Pseudomonadota</taxon>
        <taxon>Gammaproteobacteria</taxon>
        <taxon>Legionellales</taxon>
        <taxon>Legionellaceae</taxon>
        <taxon>Legionella</taxon>
    </lineage>
</organism>
<accession>A0A6F8T764</accession>
<dbReference type="Proteomes" id="UP000502894">
    <property type="component" value="Chromosome"/>
</dbReference>
<dbReference type="AlphaFoldDB" id="A0A6F8T764"/>
<evidence type="ECO:0000256" key="1">
    <source>
        <dbReference type="SAM" id="Phobius"/>
    </source>
</evidence>
<evidence type="ECO:0000313" key="3">
    <source>
        <dbReference type="Proteomes" id="UP000502894"/>
    </source>
</evidence>
<proteinExistence type="predicted"/>
<keyword evidence="3" id="KW-1185">Reference proteome</keyword>
<dbReference type="KEGG" id="lant:TUM19329_26600"/>
<evidence type="ECO:0000313" key="2">
    <source>
        <dbReference type="EMBL" id="BCA96299.1"/>
    </source>
</evidence>
<keyword evidence="1" id="KW-0472">Membrane</keyword>
<dbReference type="RefSeq" id="WP_173237660.1">
    <property type="nucleotide sequence ID" value="NZ_AP022839.1"/>
</dbReference>
<feature type="transmembrane region" description="Helical" evidence="1">
    <location>
        <begin position="7"/>
        <end position="32"/>
    </location>
</feature>
<name>A0A6F8T764_9GAMM</name>
<sequence>MSKQYSGFIFLMTLCVILVISSLLITCLHHVLLYHKALNQQEQQHQNFYQLEALALQLARASKVAIADNCIEHGDAANEVIQRLINNQGCSLIDGQSQYRYIIEDLGDFPCLVLHDHKHATRHNRVSLLLLGENGNTVSVLQLRMIKPSAVMGCSGGEHEVTTGIGSWRYIPDINSSKVGSGLEPSV</sequence>
<protein>
    <recommendedName>
        <fullName evidence="4">Tfp pilus assembly protein PilX</fullName>
    </recommendedName>
</protein>